<comment type="caution">
    <text evidence="1">The sequence shown here is derived from an EMBL/GenBank/DDBJ whole genome shotgun (WGS) entry which is preliminary data.</text>
</comment>
<evidence type="ECO:0000313" key="1">
    <source>
        <dbReference type="EMBL" id="RKR12212.1"/>
    </source>
</evidence>
<dbReference type="AlphaFoldDB" id="A0A495E5K1"/>
<reference evidence="1 2" key="1">
    <citation type="submission" date="2018-10" db="EMBL/GenBank/DDBJ databases">
        <title>Genomic Encyclopedia of Archaeal and Bacterial Type Strains, Phase II (KMG-II): from individual species to whole genera.</title>
        <authorList>
            <person name="Goeker M."/>
        </authorList>
    </citation>
    <scope>NUCLEOTIDE SEQUENCE [LARGE SCALE GENOMIC DNA]</scope>
    <source>
        <strain evidence="1 2">DSM 25230</strain>
    </source>
</reference>
<proteinExistence type="predicted"/>
<dbReference type="EMBL" id="RBIQ01000009">
    <property type="protein sequence ID" value="RKR12212.1"/>
    <property type="molecule type" value="Genomic_DNA"/>
</dbReference>
<gene>
    <name evidence="1" type="ORF">CLV91_2337</name>
</gene>
<dbReference type="Proteomes" id="UP000269412">
    <property type="component" value="Unassembled WGS sequence"/>
</dbReference>
<name>A0A495E5K1_9FLAO</name>
<accession>A0A495E5K1</accession>
<evidence type="ECO:0000313" key="2">
    <source>
        <dbReference type="Proteomes" id="UP000269412"/>
    </source>
</evidence>
<organism evidence="1 2">
    <name type="scientific">Maribacter vaceletii</name>
    <dbReference type="NCBI Taxonomy" id="1206816"/>
    <lineage>
        <taxon>Bacteria</taxon>
        <taxon>Pseudomonadati</taxon>
        <taxon>Bacteroidota</taxon>
        <taxon>Flavobacteriia</taxon>
        <taxon>Flavobacteriales</taxon>
        <taxon>Flavobacteriaceae</taxon>
        <taxon>Maribacter</taxon>
    </lineage>
</organism>
<protein>
    <submittedName>
        <fullName evidence="1">Uncharacterized protein</fullName>
    </submittedName>
</protein>
<keyword evidence="2" id="KW-1185">Reference proteome</keyword>
<sequence length="35" mass="3972">MNSIKCLGVILASTFLFMQCKQDNKVKKVAKEKNI</sequence>